<keyword evidence="3" id="KW-0175">Coiled coil</keyword>
<dbReference type="GO" id="GO:0005525">
    <property type="term" value="F:GTP binding"/>
    <property type="evidence" value="ECO:0007669"/>
    <property type="project" value="UniProtKB-KW"/>
</dbReference>
<dbReference type="RefSeq" id="WP_272426272.1">
    <property type="nucleotide sequence ID" value="NZ_JAGTJJ010000043.1"/>
</dbReference>
<evidence type="ECO:0008006" key="8">
    <source>
        <dbReference type="Google" id="ProtNLM"/>
    </source>
</evidence>
<evidence type="ECO:0000256" key="3">
    <source>
        <dbReference type="SAM" id="Coils"/>
    </source>
</evidence>
<dbReference type="InterPro" id="IPR027417">
    <property type="entry name" value="P-loop_NTPase"/>
</dbReference>
<dbReference type="CDD" id="cd00882">
    <property type="entry name" value="Ras_like_GTPase"/>
    <property type="match status" value="1"/>
</dbReference>
<dbReference type="Pfam" id="PF04670">
    <property type="entry name" value="Gtr1_RagA"/>
    <property type="match status" value="1"/>
</dbReference>
<keyword evidence="5" id="KW-1133">Transmembrane helix</keyword>
<reference evidence="6 7" key="1">
    <citation type="submission" date="2021-04" db="EMBL/GenBank/DDBJ databases">
        <title>Genome analysis of Polyangium sp.</title>
        <authorList>
            <person name="Li Y."/>
            <person name="Wang J."/>
        </authorList>
    </citation>
    <scope>NUCLEOTIDE SEQUENCE [LARGE SCALE GENOMIC DNA]</scope>
    <source>
        <strain evidence="6 7">SDU14</strain>
    </source>
</reference>
<sequence length="406" mass="44858">MTTVFIIIGIIITALVVVLIVLGMRASKLTEELEAAEMKHQSLAAANRELQVQVTSLDADNKKKIGWLDHMEEELNWHKGELEKRPKVERKIYRILTLGMKATGKSSLTLKWSNPLVDLGTIEGTKIERYERTVSHVRNKDTLVEHVFEVHDWGGEHIVDAQQELIIEEIHGLLMVVDLGGKDAQQVDTHRIGEQLNEFNPQALKYFFSPKTVASCKSVVLFINKSDLIPGSPAQAEAQAKALYAPLIDSLRQYATQIDVKVLVGSASYGHSTHVLFSHFVEQILPKSAYDLQLLQRMKSEFRSRASTVTPGMNAPTSQSQPGFPPPQIPHAPPPSNGHPQMPAPQHYGQVPQHAPAPQVPLAPHFGARPGPGAKLNVKGTMALEDLNPMEATAPLLNRQPPPRRG</sequence>
<proteinExistence type="predicted"/>
<evidence type="ECO:0000313" key="7">
    <source>
        <dbReference type="Proteomes" id="UP001151081"/>
    </source>
</evidence>
<accession>A0A9X4AY34</accession>
<dbReference type="SUPFAM" id="SSF52540">
    <property type="entry name" value="P-loop containing nucleoside triphosphate hydrolases"/>
    <property type="match status" value="1"/>
</dbReference>
<dbReference type="AlphaFoldDB" id="A0A9X4AY34"/>
<evidence type="ECO:0000256" key="5">
    <source>
        <dbReference type="SAM" id="Phobius"/>
    </source>
</evidence>
<feature type="transmembrane region" description="Helical" evidence="5">
    <location>
        <begin position="6"/>
        <end position="24"/>
    </location>
</feature>
<feature type="compositionally biased region" description="Low complexity" evidence="4">
    <location>
        <begin position="350"/>
        <end position="365"/>
    </location>
</feature>
<keyword evidence="5" id="KW-0812">Transmembrane</keyword>
<dbReference type="Gene3D" id="3.40.50.300">
    <property type="entry name" value="P-loop containing nucleotide triphosphate hydrolases"/>
    <property type="match status" value="1"/>
</dbReference>
<name>A0A9X4AY34_9BACT</name>
<evidence type="ECO:0000256" key="1">
    <source>
        <dbReference type="ARBA" id="ARBA00022741"/>
    </source>
</evidence>
<feature type="region of interest" description="Disordered" evidence="4">
    <location>
        <begin position="305"/>
        <end position="406"/>
    </location>
</feature>
<dbReference type="Proteomes" id="UP001151081">
    <property type="component" value="Unassembled WGS sequence"/>
</dbReference>
<evidence type="ECO:0000256" key="4">
    <source>
        <dbReference type="SAM" id="MobiDB-lite"/>
    </source>
</evidence>
<feature type="compositionally biased region" description="Pro residues" evidence="4">
    <location>
        <begin position="323"/>
        <end position="337"/>
    </location>
</feature>
<keyword evidence="1" id="KW-0547">Nucleotide-binding</keyword>
<dbReference type="EMBL" id="JAGTJJ010000043">
    <property type="protein sequence ID" value="MDC3986737.1"/>
    <property type="molecule type" value="Genomic_DNA"/>
</dbReference>
<keyword evidence="5" id="KW-0472">Membrane</keyword>
<evidence type="ECO:0000256" key="2">
    <source>
        <dbReference type="ARBA" id="ARBA00023134"/>
    </source>
</evidence>
<keyword evidence="7" id="KW-1185">Reference proteome</keyword>
<comment type="caution">
    <text evidence="6">The sequence shown here is derived from an EMBL/GenBank/DDBJ whole genome shotgun (WGS) entry which is preliminary data.</text>
</comment>
<protein>
    <recommendedName>
        <fullName evidence="8">G domain-containing protein</fullName>
    </recommendedName>
</protein>
<feature type="coiled-coil region" evidence="3">
    <location>
        <begin position="26"/>
        <end position="53"/>
    </location>
</feature>
<organism evidence="6 7">
    <name type="scientific">Polyangium jinanense</name>
    <dbReference type="NCBI Taxonomy" id="2829994"/>
    <lineage>
        <taxon>Bacteria</taxon>
        <taxon>Pseudomonadati</taxon>
        <taxon>Myxococcota</taxon>
        <taxon>Polyangia</taxon>
        <taxon>Polyangiales</taxon>
        <taxon>Polyangiaceae</taxon>
        <taxon>Polyangium</taxon>
    </lineage>
</organism>
<dbReference type="InterPro" id="IPR006762">
    <property type="entry name" value="Gtr1_RagA"/>
</dbReference>
<gene>
    <name evidence="6" type="ORF">KEG57_40060</name>
</gene>
<evidence type="ECO:0000313" key="6">
    <source>
        <dbReference type="EMBL" id="MDC3986737.1"/>
    </source>
</evidence>
<keyword evidence="2" id="KW-0342">GTP-binding</keyword>